<keyword evidence="2" id="KW-0503">Monooxygenase</keyword>
<gene>
    <name evidence="3" type="ORF">SAMN06273567_11938</name>
</gene>
<keyword evidence="2" id="KW-0408">Iron</keyword>
<dbReference type="InterPro" id="IPR017972">
    <property type="entry name" value="Cyt_P450_CS"/>
</dbReference>
<dbReference type="InterPro" id="IPR036396">
    <property type="entry name" value="Cyt_P450_sf"/>
</dbReference>
<accession>A0A521FUN4</accession>
<dbReference type="RefSeq" id="WP_142461213.1">
    <property type="nucleotide sequence ID" value="NZ_FXTJ01000019.1"/>
</dbReference>
<evidence type="ECO:0000256" key="1">
    <source>
        <dbReference type="ARBA" id="ARBA00010617"/>
    </source>
</evidence>
<dbReference type="EMBL" id="FXTJ01000019">
    <property type="protein sequence ID" value="SMO99814.1"/>
    <property type="molecule type" value="Genomic_DNA"/>
</dbReference>
<keyword evidence="2" id="KW-0560">Oxidoreductase</keyword>
<dbReference type="PANTHER" id="PTHR46696:SF1">
    <property type="entry name" value="CYTOCHROME P450 YJIB-RELATED"/>
    <property type="match status" value="1"/>
</dbReference>
<comment type="similarity">
    <text evidence="1 2">Belongs to the cytochrome P450 family.</text>
</comment>
<organism evidence="3 4">
    <name type="scientific">Geodermatophilus aquaeductus</name>
    <dbReference type="NCBI Taxonomy" id="1564161"/>
    <lineage>
        <taxon>Bacteria</taxon>
        <taxon>Bacillati</taxon>
        <taxon>Actinomycetota</taxon>
        <taxon>Actinomycetes</taxon>
        <taxon>Geodermatophilales</taxon>
        <taxon>Geodermatophilaceae</taxon>
        <taxon>Geodermatophilus</taxon>
    </lineage>
</organism>
<dbReference type="PRINTS" id="PR00359">
    <property type="entry name" value="BP450"/>
</dbReference>
<evidence type="ECO:0000313" key="4">
    <source>
        <dbReference type="Proteomes" id="UP000317484"/>
    </source>
</evidence>
<dbReference type="GO" id="GO:0004497">
    <property type="term" value="F:monooxygenase activity"/>
    <property type="evidence" value="ECO:0007669"/>
    <property type="project" value="UniProtKB-KW"/>
</dbReference>
<proteinExistence type="inferred from homology"/>
<dbReference type="Pfam" id="PF00067">
    <property type="entry name" value="p450"/>
    <property type="match status" value="1"/>
</dbReference>
<dbReference type="InterPro" id="IPR002397">
    <property type="entry name" value="Cyt_P450_B"/>
</dbReference>
<evidence type="ECO:0000256" key="2">
    <source>
        <dbReference type="RuleBase" id="RU000461"/>
    </source>
</evidence>
<dbReference type="Gene3D" id="1.10.630.10">
    <property type="entry name" value="Cytochrome P450"/>
    <property type="match status" value="1"/>
</dbReference>
<dbReference type="AlphaFoldDB" id="A0A521FUN4"/>
<dbReference type="InterPro" id="IPR001128">
    <property type="entry name" value="Cyt_P450"/>
</dbReference>
<dbReference type="GO" id="GO:0020037">
    <property type="term" value="F:heme binding"/>
    <property type="evidence" value="ECO:0007669"/>
    <property type="project" value="InterPro"/>
</dbReference>
<dbReference type="GO" id="GO:0005506">
    <property type="term" value="F:iron ion binding"/>
    <property type="evidence" value="ECO:0007669"/>
    <property type="project" value="InterPro"/>
</dbReference>
<dbReference type="PROSITE" id="PS00086">
    <property type="entry name" value="CYTOCHROME_P450"/>
    <property type="match status" value="1"/>
</dbReference>
<evidence type="ECO:0000313" key="3">
    <source>
        <dbReference type="EMBL" id="SMO99814.1"/>
    </source>
</evidence>
<dbReference type="SUPFAM" id="SSF48264">
    <property type="entry name" value="Cytochrome P450"/>
    <property type="match status" value="1"/>
</dbReference>
<protein>
    <submittedName>
        <fullName evidence="3">Cytochrome P450</fullName>
    </submittedName>
</protein>
<dbReference type="GO" id="GO:0016705">
    <property type="term" value="F:oxidoreductase activity, acting on paired donors, with incorporation or reduction of molecular oxygen"/>
    <property type="evidence" value="ECO:0007669"/>
    <property type="project" value="InterPro"/>
</dbReference>
<name>A0A521FUN4_9ACTN</name>
<reference evidence="3 4" key="1">
    <citation type="submission" date="2017-05" db="EMBL/GenBank/DDBJ databases">
        <authorList>
            <person name="Varghese N."/>
            <person name="Submissions S."/>
        </authorList>
    </citation>
    <scope>NUCLEOTIDE SEQUENCE [LARGE SCALE GENOMIC DNA]</scope>
    <source>
        <strain evidence="3 4">DSM 46834</strain>
    </source>
</reference>
<keyword evidence="2" id="KW-0479">Metal-binding</keyword>
<dbReference type="Proteomes" id="UP000317484">
    <property type="component" value="Unassembled WGS sequence"/>
</dbReference>
<dbReference type="PANTHER" id="PTHR46696">
    <property type="entry name" value="P450, PUTATIVE (EUROFUNG)-RELATED"/>
    <property type="match status" value="1"/>
</dbReference>
<keyword evidence="2" id="KW-0349">Heme</keyword>
<keyword evidence="4" id="KW-1185">Reference proteome</keyword>
<sequence>MTTVQVSEDRPDTPPPLLVDEVRRRVGARLAGILSRNRVARLGPVRRRWPLAGVGRSLVVVTRQDDVDEVLRRTDAFAFPYAHHLPGDFLLGSGPAEHRRQRAELDTVLRCEDADRLRRLVTDRAEARVERARRTGRMDVVGELVQPVLDAVLDDYVGTTGPDPETRLQWARDLFEHIFLNRGEIPLVARRAEVAGRQMDAHLASLVDRVRATPGGPDTLLRRLVERQTSDPGCALDDAGIRGNVIGMAIGWLWHGARAAVLGVDGLLARPPALELAREAARDGDLEQLRRLLWEVLRFRPVQPRLPRRCTAETVLAAGTPRARRVPTGAAVFVGTHSAMWDESAVPDPEDFDATRAQEQYRVFGGGPHRCPGEHVMGVQLPALLAPLLRSDGLRRVPGPAGRARWDGLYPRRLEVDLGGER</sequence>